<gene>
    <name evidence="2" type="ORF">SDC9_181132</name>
</gene>
<comment type="caution">
    <text evidence="2">The sequence shown here is derived from an EMBL/GenBank/DDBJ whole genome shotgun (WGS) entry which is preliminary data.</text>
</comment>
<dbReference type="EMBL" id="VSSQ01086241">
    <property type="protein sequence ID" value="MPN33642.1"/>
    <property type="molecule type" value="Genomic_DNA"/>
</dbReference>
<protein>
    <submittedName>
        <fullName evidence="2">Uncharacterized protein</fullName>
    </submittedName>
</protein>
<dbReference type="AlphaFoldDB" id="A0A645H5M4"/>
<feature type="compositionally biased region" description="Basic and acidic residues" evidence="1">
    <location>
        <begin position="7"/>
        <end position="16"/>
    </location>
</feature>
<reference evidence="2" key="1">
    <citation type="submission" date="2019-08" db="EMBL/GenBank/DDBJ databases">
        <authorList>
            <person name="Kucharzyk K."/>
            <person name="Murdoch R.W."/>
            <person name="Higgins S."/>
            <person name="Loffler F."/>
        </authorList>
    </citation>
    <scope>NUCLEOTIDE SEQUENCE</scope>
</reference>
<sequence length="62" mass="7044">MHARARAGRDPSERRAHGYRRARERVALRRGFRRVCARALRDRRAGHGADPEAVWEAGVPGI</sequence>
<evidence type="ECO:0000313" key="2">
    <source>
        <dbReference type="EMBL" id="MPN33642.1"/>
    </source>
</evidence>
<feature type="region of interest" description="Disordered" evidence="1">
    <location>
        <begin position="1"/>
        <end position="21"/>
    </location>
</feature>
<evidence type="ECO:0000256" key="1">
    <source>
        <dbReference type="SAM" id="MobiDB-lite"/>
    </source>
</evidence>
<organism evidence="2">
    <name type="scientific">bioreactor metagenome</name>
    <dbReference type="NCBI Taxonomy" id="1076179"/>
    <lineage>
        <taxon>unclassified sequences</taxon>
        <taxon>metagenomes</taxon>
        <taxon>ecological metagenomes</taxon>
    </lineage>
</organism>
<name>A0A645H5M4_9ZZZZ</name>
<accession>A0A645H5M4</accession>
<proteinExistence type="predicted"/>